<evidence type="ECO:0000313" key="2">
    <source>
        <dbReference type="Proteomes" id="UP001595729"/>
    </source>
</evidence>
<proteinExistence type="predicted"/>
<evidence type="ECO:0008006" key="3">
    <source>
        <dbReference type="Google" id="ProtNLM"/>
    </source>
</evidence>
<keyword evidence="2" id="KW-1185">Reference proteome</keyword>
<evidence type="ECO:0000313" key="1">
    <source>
        <dbReference type="EMBL" id="MFC3683751.1"/>
    </source>
</evidence>
<sequence>MNAATDRDFEAAAAAFAATVIGGHVDPEVEALIAQAGALRDQPDQALPLLERARALAPKHPVPLIAIYRFHFYGHALEQARAAGEDALAIARSALGPDFGDVVPDDEATRGDAAVRFYLFTLKGLAYLNLRLGDLDEARLMLGELRRLDPKDHLGGGLLSHVLARHEAGHTTSLVDGPVDYPVRGWAPKGT</sequence>
<dbReference type="RefSeq" id="WP_382173165.1">
    <property type="nucleotide sequence ID" value="NZ_JBHRXX010000003.1"/>
</dbReference>
<dbReference type="Proteomes" id="UP001595729">
    <property type="component" value="Unassembled WGS sequence"/>
</dbReference>
<dbReference type="EMBL" id="JBHRXX010000003">
    <property type="protein sequence ID" value="MFC3683751.1"/>
    <property type="molecule type" value="Genomic_DNA"/>
</dbReference>
<gene>
    <name evidence="1" type="ORF">ACFOPI_09120</name>
</gene>
<protein>
    <recommendedName>
        <fullName evidence="3">Tetratricopeptide repeat protein</fullName>
    </recommendedName>
</protein>
<name>A0ABV7W3Z7_9BURK</name>
<dbReference type="InterPro" id="IPR011990">
    <property type="entry name" value="TPR-like_helical_dom_sf"/>
</dbReference>
<dbReference type="Gene3D" id="1.25.40.10">
    <property type="entry name" value="Tetratricopeptide repeat domain"/>
    <property type="match status" value="1"/>
</dbReference>
<dbReference type="SUPFAM" id="SSF48452">
    <property type="entry name" value="TPR-like"/>
    <property type="match status" value="1"/>
</dbReference>
<accession>A0ABV7W3Z7</accession>
<reference evidence="2" key="1">
    <citation type="journal article" date="2019" name="Int. J. Syst. Evol. Microbiol.">
        <title>The Global Catalogue of Microorganisms (GCM) 10K type strain sequencing project: providing services to taxonomists for standard genome sequencing and annotation.</title>
        <authorList>
            <consortium name="The Broad Institute Genomics Platform"/>
            <consortium name="The Broad Institute Genome Sequencing Center for Infectious Disease"/>
            <person name="Wu L."/>
            <person name="Ma J."/>
        </authorList>
    </citation>
    <scope>NUCLEOTIDE SEQUENCE [LARGE SCALE GENOMIC DNA]</scope>
    <source>
        <strain evidence="2">KCTC 42501</strain>
    </source>
</reference>
<organism evidence="1 2">
    <name type="scientific">Hydrogenophaga luteola</name>
    <dbReference type="NCBI Taxonomy" id="1591122"/>
    <lineage>
        <taxon>Bacteria</taxon>
        <taxon>Pseudomonadati</taxon>
        <taxon>Pseudomonadota</taxon>
        <taxon>Betaproteobacteria</taxon>
        <taxon>Burkholderiales</taxon>
        <taxon>Comamonadaceae</taxon>
        <taxon>Hydrogenophaga</taxon>
    </lineage>
</organism>
<comment type="caution">
    <text evidence="1">The sequence shown here is derived from an EMBL/GenBank/DDBJ whole genome shotgun (WGS) entry which is preliminary data.</text>
</comment>